<dbReference type="AlphaFoldDB" id="A0A1R2CBN8"/>
<proteinExistence type="predicted"/>
<dbReference type="SUPFAM" id="SSF52047">
    <property type="entry name" value="RNI-like"/>
    <property type="match status" value="1"/>
</dbReference>
<comment type="caution">
    <text evidence="1">The sequence shown here is derived from an EMBL/GenBank/DDBJ whole genome shotgun (WGS) entry which is preliminary data.</text>
</comment>
<keyword evidence="2" id="KW-1185">Reference proteome</keyword>
<evidence type="ECO:0000313" key="1">
    <source>
        <dbReference type="EMBL" id="OMJ86417.1"/>
    </source>
</evidence>
<dbReference type="InterPro" id="IPR032675">
    <property type="entry name" value="LRR_dom_sf"/>
</dbReference>
<protein>
    <submittedName>
        <fullName evidence="1">Uncharacterized protein</fullName>
    </submittedName>
</protein>
<accession>A0A1R2CBN8</accession>
<dbReference type="EMBL" id="MPUH01000206">
    <property type="protein sequence ID" value="OMJ86417.1"/>
    <property type="molecule type" value="Genomic_DNA"/>
</dbReference>
<name>A0A1R2CBN8_9CILI</name>
<gene>
    <name evidence="1" type="ORF">SteCoe_12077</name>
</gene>
<reference evidence="1 2" key="1">
    <citation type="submission" date="2016-11" db="EMBL/GenBank/DDBJ databases">
        <title>The macronuclear genome of Stentor coeruleus: a giant cell with tiny introns.</title>
        <authorList>
            <person name="Slabodnick M."/>
            <person name="Ruby J.G."/>
            <person name="Reiff S.B."/>
            <person name="Swart E.C."/>
            <person name="Gosai S."/>
            <person name="Prabakaran S."/>
            <person name="Witkowska E."/>
            <person name="Larue G.E."/>
            <person name="Fisher S."/>
            <person name="Freeman R.M."/>
            <person name="Gunawardena J."/>
            <person name="Chu W."/>
            <person name="Stover N.A."/>
            <person name="Gregory B.D."/>
            <person name="Nowacki M."/>
            <person name="Derisi J."/>
            <person name="Roy S.W."/>
            <person name="Marshall W.F."/>
            <person name="Sood P."/>
        </authorList>
    </citation>
    <scope>NUCLEOTIDE SEQUENCE [LARGE SCALE GENOMIC DNA]</scope>
    <source>
        <strain evidence="1">WM001</strain>
    </source>
</reference>
<dbReference type="Gene3D" id="3.80.10.10">
    <property type="entry name" value="Ribonuclease Inhibitor"/>
    <property type="match status" value="1"/>
</dbReference>
<dbReference type="Proteomes" id="UP000187209">
    <property type="component" value="Unassembled WGS sequence"/>
</dbReference>
<organism evidence="1 2">
    <name type="scientific">Stentor coeruleus</name>
    <dbReference type="NCBI Taxonomy" id="5963"/>
    <lineage>
        <taxon>Eukaryota</taxon>
        <taxon>Sar</taxon>
        <taxon>Alveolata</taxon>
        <taxon>Ciliophora</taxon>
        <taxon>Postciliodesmatophora</taxon>
        <taxon>Heterotrichea</taxon>
        <taxon>Heterotrichida</taxon>
        <taxon>Stentoridae</taxon>
        <taxon>Stentor</taxon>
    </lineage>
</organism>
<sequence>MNHGFYDLMSVVLSELAKNYQPLAIESFIQTLYGKKITSKFKRLILNLKNAVSNEIYKIFRYNFIEVFRHLEELLFYDFQIMPSEIEIIKKNISELENLHTIKLINNFLEAANDISGFLSPKNLRYLKISDNILSINHLKKFSEKIKSSNIEKLTLKNTSSMKYSNPEHFFTRLIEAIGCSSLKILKVYIKYTQSLLDIIISRLNNFPNLEYLGLSIDNDYKSCENSIKNLISIVKNRINKLCVIKINKYAWDIEKIKEEKDVKVADRKLCPGDLMVLAELCEQKIIENISSVDLSENADIVDENFPENIIRVIKTSGCASVYLKNSNCDVKNKKEIKRLLKETGFSEVRVII</sequence>
<evidence type="ECO:0000313" key="2">
    <source>
        <dbReference type="Proteomes" id="UP000187209"/>
    </source>
</evidence>